<gene>
    <name evidence="2" type="ORF">PDIGIT_LOCUS792</name>
</gene>
<dbReference type="AlphaFoldDB" id="A0A9W4U218"/>
<dbReference type="EMBL" id="CAOQHR010000001">
    <property type="protein sequence ID" value="CAI6246490.1"/>
    <property type="molecule type" value="Genomic_DNA"/>
</dbReference>
<dbReference type="InterPro" id="IPR053013">
    <property type="entry name" value="LAT"/>
</dbReference>
<reference evidence="2" key="1">
    <citation type="submission" date="2023-01" db="EMBL/GenBank/DDBJ databases">
        <authorList>
            <person name="Van Ghelder C."/>
            <person name="Rancurel C."/>
        </authorList>
    </citation>
    <scope>NUCLEOTIDE SEQUENCE</scope>
    <source>
        <strain evidence="2">CNCM I-4278</strain>
    </source>
</reference>
<dbReference type="Pfam" id="PF22998">
    <property type="entry name" value="GNAT_LYC1-like"/>
    <property type="match status" value="1"/>
</dbReference>
<evidence type="ECO:0000313" key="3">
    <source>
        <dbReference type="Proteomes" id="UP001152607"/>
    </source>
</evidence>
<dbReference type="PANTHER" id="PTHR34815">
    <property type="entry name" value="LYSINE ACETYLTRANSFERASE"/>
    <property type="match status" value="1"/>
</dbReference>
<dbReference type="SUPFAM" id="SSF55729">
    <property type="entry name" value="Acyl-CoA N-acyltransferases (Nat)"/>
    <property type="match status" value="1"/>
</dbReference>
<dbReference type="OrthoDB" id="2020070at2759"/>
<name>A0A9W4U218_9PLEO</name>
<protein>
    <recommendedName>
        <fullName evidence="1">LYC1 C-terminal domain-containing protein</fullName>
    </recommendedName>
</protein>
<proteinExistence type="predicted"/>
<feature type="domain" description="LYC1 C-terminal" evidence="1">
    <location>
        <begin position="191"/>
        <end position="400"/>
    </location>
</feature>
<dbReference type="Gene3D" id="3.40.630.30">
    <property type="match status" value="1"/>
</dbReference>
<dbReference type="PANTHER" id="PTHR34815:SF4">
    <property type="entry name" value="N-ACETYLTRANSFERASE DOMAIN-CONTAINING PROTEIN"/>
    <property type="match status" value="1"/>
</dbReference>
<comment type="caution">
    <text evidence="2">The sequence shown here is derived from an EMBL/GenBank/DDBJ whole genome shotgun (WGS) entry which is preliminary data.</text>
</comment>
<accession>A0A9W4U218</accession>
<organism evidence="2 3">
    <name type="scientific">Periconia digitata</name>
    <dbReference type="NCBI Taxonomy" id="1303443"/>
    <lineage>
        <taxon>Eukaryota</taxon>
        <taxon>Fungi</taxon>
        <taxon>Dikarya</taxon>
        <taxon>Ascomycota</taxon>
        <taxon>Pezizomycotina</taxon>
        <taxon>Dothideomycetes</taxon>
        <taxon>Pleosporomycetidae</taxon>
        <taxon>Pleosporales</taxon>
        <taxon>Massarineae</taxon>
        <taxon>Periconiaceae</taxon>
        <taxon>Periconia</taxon>
    </lineage>
</organism>
<dbReference type="InterPro" id="IPR016181">
    <property type="entry name" value="Acyl_CoA_acyltransferase"/>
</dbReference>
<evidence type="ECO:0000313" key="2">
    <source>
        <dbReference type="EMBL" id="CAI6246490.1"/>
    </source>
</evidence>
<keyword evidence="3" id="KW-1185">Reference proteome</keyword>
<dbReference type="Proteomes" id="UP001152607">
    <property type="component" value="Unassembled WGS sequence"/>
</dbReference>
<dbReference type="InterPro" id="IPR055100">
    <property type="entry name" value="GNAT_LYC1-like"/>
</dbReference>
<sequence>MASFSNLPDHTSTNLIICHPTSDEKLHQWKLNSAEWRGALPHEAYLRREEMLSNQALTRDDGITYWILVDETATHHALEPTSKSRLPLASCESYRKKAFVWKDGEVRETICHGIGSVYCAPQLRGRRYAQRMMQGVGEALRTHQTDDTECFFSILYSDIGKAFYAKCGWEPFTSSHLSIPARVSGLVDRHDVPIARPLHAKDVAELCAIDQAMLRETLEARPQASNIAVALVPDVETMQWHHSREEFVAGELYGREPDVKGAIVGNKKGERAWMYWTRVWTNTNPHERQGNTLHILRLVFENHVQAGKENVDAGSRHLDENMVVALMLAAQEEAQRWTMEQVEMWNPSEVALAAAQKLHSTAKLVQRDRESIASLKWYPEHAGPVASSIDWVCNERYAWC</sequence>
<evidence type="ECO:0000259" key="1">
    <source>
        <dbReference type="Pfam" id="PF22998"/>
    </source>
</evidence>